<evidence type="ECO:0000259" key="1">
    <source>
        <dbReference type="SMART" id="SM00382"/>
    </source>
</evidence>
<dbReference type="GO" id="GO:0016887">
    <property type="term" value="F:ATP hydrolysis activity"/>
    <property type="evidence" value="ECO:0007669"/>
    <property type="project" value="InterPro"/>
</dbReference>
<gene>
    <name evidence="2" type="ORF">EDD33_1839</name>
</gene>
<dbReference type="Pfam" id="PF13401">
    <property type="entry name" value="AAA_22"/>
    <property type="match status" value="1"/>
</dbReference>
<keyword evidence="3" id="KW-1185">Reference proteome</keyword>
<evidence type="ECO:0000313" key="3">
    <source>
        <dbReference type="Proteomes" id="UP000281738"/>
    </source>
</evidence>
<evidence type="ECO:0000313" key="2">
    <source>
        <dbReference type="EMBL" id="ROR90982.1"/>
    </source>
</evidence>
<organism evidence="2 3">
    <name type="scientific">Nocardioides aurantiacus</name>
    <dbReference type="NCBI Taxonomy" id="86796"/>
    <lineage>
        <taxon>Bacteria</taxon>
        <taxon>Bacillati</taxon>
        <taxon>Actinomycetota</taxon>
        <taxon>Actinomycetes</taxon>
        <taxon>Propionibacteriales</taxon>
        <taxon>Nocardioidaceae</taxon>
        <taxon>Nocardioides</taxon>
    </lineage>
</organism>
<dbReference type="SMART" id="SM00382">
    <property type="entry name" value="AAA"/>
    <property type="match status" value="1"/>
</dbReference>
<dbReference type="EMBL" id="RKHO01000001">
    <property type="protein sequence ID" value="ROR90982.1"/>
    <property type="molecule type" value="Genomic_DNA"/>
</dbReference>
<name>A0A3N2CTW9_9ACTN</name>
<accession>A0A3N2CTW9</accession>
<reference evidence="2 3" key="1">
    <citation type="submission" date="2018-11" db="EMBL/GenBank/DDBJ databases">
        <title>Sequencing the genomes of 1000 actinobacteria strains.</title>
        <authorList>
            <person name="Klenk H.-P."/>
        </authorList>
    </citation>
    <scope>NUCLEOTIDE SEQUENCE [LARGE SCALE GENOMIC DNA]</scope>
    <source>
        <strain evidence="2 3">DSM 12652</strain>
    </source>
</reference>
<dbReference type="InterPro" id="IPR049945">
    <property type="entry name" value="AAA_22"/>
</dbReference>
<sequence>MMPNPDQPLSLGLETELAETEFFRDGVLKARGVLNVNGILAIDGVPGTGKTTCARYVAQTCERPAALVRMSHRPAPLELLRRTHLAVTGRRPGKRDTRFQLQNDLLEFLCDWNGVLIVDELQNSEANAMRELTWLYEEADHDFGLIVVGTDVLNAVLKYPQLHSRIMGDHTFGTLRGTDLITAVRSLDRRFADAHTSALADHNEASCAGLLRRWVHTVRWLNSFNITDTVTADDLADVRGMLPALADDDYYEDVA</sequence>
<dbReference type="AlphaFoldDB" id="A0A3N2CTW9"/>
<dbReference type="Proteomes" id="UP000281738">
    <property type="component" value="Unassembled WGS sequence"/>
</dbReference>
<dbReference type="SUPFAM" id="SSF52540">
    <property type="entry name" value="P-loop containing nucleoside triphosphate hydrolases"/>
    <property type="match status" value="1"/>
</dbReference>
<dbReference type="InterPro" id="IPR003593">
    <property type="entry name" value="AAA+_ATPase"/>
</dbReference>
<protein>
    <submittedName>
        <fullName evidence="2">AAA domain-containing protein</fullName>
    </submittedName>
</protein>
<proteinExistence type="predicted"/>
<comment type="caution">
    <text evidence="2">The sequence shown here is derived from an EMBL/GenBank/DDBJ whole genome shotgun (WGS) entry which is preliminary data.</text>
</comment>
<dbReference type="Gene3D" id="3.40.50.300">
    <property type="entry name" value="P-loop containing nucleotide triphosphate hydrolases"/>
    <property type="match status" value="1"/>
</dbReference>
<dbReference type="InterPro" id="IPR027417">
    <property type="entry name" value="P-loop_NTPase"/>
</dbReference>
<feature type="domain" description="AAA+ ATPase" evidence="1">
    <location>
        <begin position="36"/>
        <end position="178"/>
    </location>
</feature>